<dbReference type="CDD" id="cd06587">
    <property type="entry name" value="VOC"/>
    <property type="match status" value="2"/>
</dbReference>
<dbReference type="PROSITE" id="PS51819">
    <property type="entry name" value="VOC"/>
    <property type="match status" value="1"/>
</dbReference>
<dbReference type="AlphaFoldDB" id="A0A8J3UZZ6"/>
<evidence type="ECO:0000313" key="2">
    <source>
        <dbReference type="EMBL" id="GII53007.1"/>
    </source>
</evidence>
<dbReference type="InterPro" id="IPR029068">
    <property type="entry name" value="Glyas_Bleomycin-R_OHBP_Dase"/>
</dbReference>
<protein>
    <recommendedName>
        <fullName evidence="1">VOC domain-containing protein</fullName>
    </recommendedName>
</protein>
<dbReference type="Pfam" id="PF18029">
    <property type="entry name" value="Glyoxalase_6"/>
    <property type="match status" value="2"/>
</dbReference>
<name>A0A8J3UZZ6_9ACTN</name>
<accession>A0A8J3UZZ6</accession>
<dbReference type="Gene3D" id="3.10.180.10">
    <property type="entry name" value="2,3-Dihydroxybiphenyl 1,2-Dioxygenase, domain 1"/>
    <property type="match status" value="2"/>
</dbReference>
<dbReference type="InterPro" id="IPR041581">
    <property type="entry name" value="Glyoxalase_6"/>
</dbReference>
<organism evidence="2 3">
    <name type="scientific">Planotetraspora thailandica</name>
    <dbReference type="NCBI Taxonomy" id="487172"/>
    <lineage>
        <taxon>Bacteria</taxon>
        <taxon>Bacillati</taxon>
        <taxon>Actinomycetota</taxon>
        <taxon>Actinomycetes</taxon>
        <taxon>Streptosporangiales</taxon>
        <taxon>Streptosporangiaceae</taxon>
        <taxon>Planotetraspora</taxon>
    </lineage>
</organism>
<evidence type="ECO:0000259" key="1">
    <source>
        <dbReference type="PROSITE" id="PS51819"/>
    </source>
</evidence>
<dbReference type="Proteomes" id="UP000605992">
    <property type="component" value="Unassembled WGS sequence"/>
</dbReference>
<reference evidence="2" key="1">
    <citation type="submission" date="2021-01" db="EMBL/GenBank/DDBJ databases">
        <title>Whole genome shotgun sequence of Planotetraspora thailandica NBRC 104271.</title>
        <authorList>
            <person name="Komaki H."/>
            <person name="Tamura T."/>
        </authorList>
    </citation>
    <scope>NUCLEOTIDE SEQUENCE</scope>
    <source>
        <strain evidence="2">NBRC 104271</strain>
    </source>
</reference>
<dbReference type="PANTHER" id="PTHR35908">
    <property type="entry name" value="HYPOTHETICAL FUSION PROTEIN"/>
    <property type="match status" value="1"/>
</dbReference>
<proteinExistence type="predicted"/>
<comment type="caution">
    <text evidence="2">The sequence shown here is derived from an EMBL/GenBank/DDBJ whole genome shotgun (WGS) entry which is preliminary data.</text>
</comment>
<evidence type="ECO:0000313" key="3">
    <source>
        <dbReference type="Proteomes" id="UP000605992"/>
    </source>
</evidence>
<sequence length="290" mass="31148">MAGQSKKPQVRGQILGSGPFLFSPAGSLFGDGADVVAERVPKIAGMALRPVLVNMKALDDSAVGRFWAEALGWDVSSEGRGATAAQPVGFDWLDPVTVCVDVIAVPEPKTTTKNRVHLDLATTSAAHQAELVARLQSLGATPAHVGQGKVPWTVLADPEGNEFCVLEPREIYRDTGPIARVVVDCADPRAMARFWDEAMDWTLHEVTDDHAVWRSAKGVGPYLEFLRTGVKTVPDRVHLDLVPDLGDDKAAEVARLRALGATDLDVGQGDVPWTCLTDPEGHEFCVLARS</sequence>
<dbReference type="InterPro" id="IPR037523">
    <property type="entry name" value="VOC_core"/>
</dbReference>
<dbReference type="PANTHER" id="PTHR35908:SF1">
    <property type="entry name" value="CONSERVED PROTEIN"/>
    <property type="match status" value="1"/>
</dbReference>
<dbReference type="SUPFAM" id="SSF54593">
    <property type="entry name" value="Glyoxalase/Bleomycin resistance protein/Dihydroxybiphenyl dioxygenase"/>
    <property type="match status" value="2"/>
</dbReference>
<gene>
    <name evidence="2" type="ORF">Pth03_13960</name>
</gene>
<keyword evidence="3" id="KW-1185">Reference proteome</keyword>
<dbReference type="EMBL" id="BOOR01000007">
    <property type="protein sequence ID" value="GII53007.1"/>
    <property type="molecule type" value="Genomic_DNA"/>
</dbReference>
<feature type="domain" description="VOC" evidence="1">
    <location>
        <begin position="177"/>
        <end position="289"/>
    </location>
</feature>